<evidence type="ECO:0000259" key="4">
    <source>
        <dbReference type="Pfam" id="PF05239"/>
    </source>
</evidence>
<feature type="transmembrane region" description="Helical" evidence="2">
    <location>
        <begin position="12"/>
        <end position="31"/>
    </location>
</feature>
<dbReference type="InterPro" id="IPR005652">
    <property type="entry name" value="Photo_RC_H"/>
</dbReference>
<evidence type="ECO:0000313" key="6">
    <source>
        <dbReference type="Proteomes" id="UP000643207"/>
    </source>
</evidence>
<dbReference type="InterPro" id="IPR027275">
    <property type="entry name" value="PRC-brl_dom"/>
</dbReference>
<keyword evidence="2" id="KW-0472">Membrane</keyword>
<dbReference type="SUPFAM" id="SSF81490">
    <property type="entry name" value="Photosystem II reaction centre subunit H, transmembrane region"/>
    <property type="match status" value="1"/>
</dbReference>
<gene>
    <name evidence="5" type="primary">puhA</name>
    <name evidence="5" type="ORF">JI742_05135</name>
</gene>
<protein>
    <submittedName>
        <fullName evidence="5">Photosynthetic reaction center subunit H</fullName>
    </submittedName>
</protein>
<evidence type="ECO:0000256" key="1">
    <source>
        <dbReference type="SAM" id="MobiDB-lite"/>
    </source>
</evidence>
<dbReference type="GO" id="GO:0030077">
    <property type="term" value="C:plasma membrane light-harvesting complex"/>
    <property type="evidence" value="ECO:0007669"/>
    <property type="project" value="InterPro"/>
</dbReference>
<evidence type="ECO:0000313" key="5">
    <source>
        <dbReference type="EMBL" id="MBL0719270.1"/>
    </source>
</evidence>
<feature type="domain" description="Photosynthetic reaction centre H subunit N-terminal" evidence="3">
    <location>
        <begin position="5"/>
        <end position="134"/>
    </location>
</feature>
<dbReference type="Pfam" id="PF03967">
    <property type="entry name" value="PRCH"/>
    <property type="match status" value="1"/>
</dbReference>
<proteinExistence type="predicted"/>
<dbReference type="EMBL" id="JAERRA010000001">
    <property type="protein sequence ID" value="MBL0719270.1"/>
    <property type="molecule type" value="Genomic_DNA"/>
</dbReference>
<sequence length="255" mass="27707">METAAITQYVDVAQIVLYLFWAFFFGLIYYLQRESHREGYPMDSGHGLKQKIAGWPVASPKTYLLPHGGSVQVPPGPSGEPPLKASPGRPGSGAPLEPDGDPMQAFVGPGSYAMRADVPDLTMDGDIKIVPLRVAADHGVARQDRDPRGLPVVGADGVVAGHVSDLWVDRSEMLFRYLEVDVPGAAHGPHILVPMAFAKVRRDRIEVDAVLGHQLDGVPRTRHPDRITLLEEEKVCAYYGAGTLYATPARQEPLV</sequence>
<comment type="caution">
    <text evidence="5">The sequence shown here is derived from an EMBL/GenBank/DDBJ whole genome shotgun (WGS) entry which is preliminary data.</text>
</comment>
<evidence type="ECO:0000259" key="3">
    <source>
        <dbReference type="Pfam" id="PF03967"/>
    </source>
</evidence>
<dbReference type="Gene3D" id="3.90.50.10">
    <property type="entry name" value="Photosynthetic Reaction Center, subunit H, domain 2"/>
    <property type="match status" value="1"/>
</dbReference>
<dbReference type="InterPro" id="IPR014747">
    <property type="entry name" value="Bac_photo_RC_H_C"/>
</dbReference>
<dbReference type="NCBIfam" id="TIGR01150">
    <property type="entry name" value="puhA"/>
    <property type="match status" value="1"/>
</dbReference>
<keyword evidence="2" id="KW-0812">Transmembrane</keyword>
<dbReference type="GO" id="GO:0019684">
    <property type="term" value="P:photosynthesis, light reaction"/>
    <property type="evidence" value="ECO:0007669"/>
    <property type="project" value="InterPro"/>
</dbReference>
<dbReference type="Proteomes" id="UP000643207">
    <property type="component" value="Unassembled WGS sequence"/>
</dbReference>
<dbReference type="InterPro" id="IPR015810">
    <property type="entry name" value="Photo_RC_H_N"/>
</dbReference>
<dbReference type="SUPFAM" id="SSF50346">
    <property type="entry name" value="PRC-barrel domain"/>
    <property type="match status" value="1"/>
</dbReference>
<name>A0A9X0XGT9_9BURK</name>
<keyword evidence="2" id="KW-1133">Transmembrane helix</keyword>
<dbReference type="Gene3D" id="4.10.540.10">
    <property type="entry name" value="Photosynthetic reaction centre, H subunit, N-terminal domain"/>
    <property type="match status" value="1"/>
</dbReference>
<dbReference type="AlphaFoldDB" id="A0A9X0XGT9"/>
<feature type="region of interest" description="Disordered" evidence="1">
    <location>
        <begin position="66"/>
        <end position="102"/>
    </location>
</feature>
<dbReference type="InterPro" id="IPR011033">
    <property type="entry name" value="PRC_barrel-like_sf"/>
</dbReference>
<keyword evidence="6" id="KW-1185">Reference proteome</keyword>
<evidence type="ECO:0000256" key="2">
    <source>
        <dbReference type="SAM" id="Phobius"/>
    </source>
</evidence>
<accession>A0A9X0XGT9</accession>
<reference evidence="5 6" key="1">
    <citation type="submission" date="2021-01" db="EMBL/GenBank/DDBJ databases">
        <title>Piscinibacter sp. Jin2 Genome sequencing and assembly.</title>
        <authorList>
            <person name="Kim I."/>
        </authorList>
    </citation>
    <scope>NUCLEOTIDE SEQUENCE [LARGE SCALE GENOMIC DNA]</scope>
    <source>
        <strain evidence="5 6">Jin2</strain>
    </source>
</reference>
<dbReference type="InterPro" id="IPR037097">
    <property type="entry name" value="Photo_RC_H_N_sf"/>
</dbReference>
<feature type="domain" description="PRC-barrel" evidence="4">
    <location>
        <begin position="144"/>
        <end position="210"/>
    </location>
</feature>
<organism evidence="5 6">
    <name type="scientific">Aquariibacter lacus</name>
    <dbReference type="NCBI Taxonomy" id="2801332"/>
    <lineage>
        <taxon>Bacteria</taxon>
        <taxon>Pseudomonadati</taxon>
        <taxon>Pseudomonadota</taxon>
        <taxon>Betaproteobacteria</taxon>
        <taxon>Burkholderiales</taxon>
        <taxon>Sphaerotilaceae</taxon>
        <taxon>Aquariibacter</taxon>
    </lineage>
</organism>
<dbReference type="RefSeq" id="WP_201824529.1">
    <property type="nucleotide sequence ID" value="NZ_JAERRA010000001.1"/>
</dbReference>
<dbReference type="Pfam" id="PF05239">
    <property type="entry name" value="PRC"/>
    <property type="match status" value="1"/>
</dbReference>